<name>A0ABR9VPW9_9SYNC</name>
<organism evidence="1 2">
    <name type="scientific">Synechocystis salina LEGE 00031</name>
    <dbReference type="NCBI Taxonomy" id="1828736"/>
    <lineage>
        <taxon>Bacteria</taxon>
        <taxon>Bacillati</taxon>
        <taxon>Cyanobacteriota</taxon>
        <taxon>Cyanophyceae</taxon>
        <taxon>Synechococcales</taxon>
        <taxon>Merismopediaceae</taxon>
        <taxon>Synechocystis</taxon>
    </lineage>
</organism>
<dbReference type="InterPro" id="IPR014953">
    <property type="entry name" value="DUF1824"/>
</dbReference>
<reference evidence="1 2" key="1">
    <citation type="submission" date="2020-10" db="EMBL/GenBank/DDBJ databases">
        <authorList>
            <person name="Castelo-Branco R."/>
            <person name="Eusebio N."/>
            <person name="Adriana R."/>
            <person name="Vieira A."/>
            <person name="Brugerolle De Fraissinette N."/>
            <person name="Rezende De Castro R."/>
            <person name="Schneider M.P."/>
            <person name="Vasconcelos V."/>
            <person name="Leao P.N."/>
        </authorList>
    </citation>
    <scope>NUCLEOTIDE SEQUENCE [LARGE SCALE GENOMIC DNA]</scope>
    <source>
        <strain evidence="1 2">LEGE 00031</strain>
    </source>
</reference>
<evidence type="ECO:0000313" key="2">
    <source>
        <dbReference type="Proteomes" id="UP000658720"/>
    </source>
</evidence>
<protein>
    <submittedName>
        <fullName evidence="1">DUF1824 family protein</fullName>
    </submittedName>
</protein>
<comment type="caution">
    <text evidence="1">The sequence shown here is derived from an EMBL/GenBank/DDBJ whole genome shotgun (WGS) entry which is preliminary data.</text>
</comment>
<dbReference type="Pfam" id="PF08854">
    <property type="entry name" value="DUF1824"/>
    <property type="match status" value="1"/>
</dbReference>
<accession>A0ABR9VPW9</accession>
<evidence type="ECO:0000313" key="1">
    <source>
        <dbReference type="EMBL" id="MBE9253121.1"/>
    </source>
</evidence>
<proteinExistence type="predicted"/>
<dbReference type="RefSeq" id="WP_194019057.1">
    <property type="nucleotide sequence ID" value="NZ_JADEVV010000008.1"/>
</dbReference>
<sequence>MDGSGSAPLALLKDYSRLEIRIPQNDQERDDLRRAILWICGQSETENFGICADDQSSAEAALGQYLQALDYDGAIAMEEQTIQGPVYLKCQSQSLRFYVASYEGSYRGVLISCQTEDEALAGTYGYFPLDLFAD</sequence>
<dbReference type="SUPFAM" id="SSF160532">
    <property type="entry name" value="Ava3019-like"/>
    <property type="match status" value="1"/>
</dbReference>
<keyword evidence="2" id="KW-1185">Reference proteome</keyword>
<dbReference type="EMBL" id="JADEVV010000008">
    <property type="protein sequence ID" value="MBE9253121.1"/>
    <property type="molecule type" value="Genomic_DNA"/>
</dbReference>
<dbReference type="Proteomes" id="UP000658720">
    <property type="component" value="Unassembled WGS sequence"/>
</dbReference>
<dbReference type="Gene3D" id="3.30.360.10">
    <property type="entry name" value="Dihydrodipicolinate Reductase, domain 2"/>
    <property type="match status" value="1"/>
</dbReference>
<gene>
    <name evidence="1" type="ORF">IQ217_04435</name>
</gene>